<keyword evidence="1" id="KW-0560">Oxidoreductase</keyword>
<dbReference type="InterPro" id="IPR036291">
    <property type="entry name" value="NAD(P)-bd_dom_sf"/>
</dbReference>
<dbReference type="AlphaFoldDB" id="F0WYY9"/>
<evidence type="ECO:0000256" key="1">
    <source>
        <dbReference type="ARBA" id="ARBA00023002"/>
    </source>
</evidence>
<dbReference type="PANTHER" id="PTHR11133:SF22">
    <property type="entry name" value="ALPHA-AMINOADIPIC SEMIALDEHYDE SYNTHASE, MITOCHONDRIAL"/>
    <property type="match status" value="1"/>
</dbReference>
<evidence type="ECO:0000256" key="2">
    <source>
        <dbReference type="ARBA" id="ARBA00023027"/>
    </source>
</evidence>
<dbReference type="Gene3D" id="3.30.360.10">
    <property type="entry name" value="Dihydrodipicolinate Reductase, domain 2"/>
    <property type="match status" value="2"/>
</dbReference>
<dbReference type="SUPFAM" id="SSF55347">
    <property type="entry name" value="Glyceraldehyde-3-phosphate dehydrogenase-like, C-terminal domain"/>
    <property type="match status" value="1"/>
</dbReference>
<dbReference type="SUPFAM" id="SSF51735">
    <property type="entry name" value="NAD(P)-binding Rossmann-fold domains"/>
    <property type="match status" value="1"/>
</dbReference>
<evidence type="ECO:0000313" key="6">
    <source>
        <dbReference type="EMBL" id="CCA26703.1"/>
    </source>
</evidence>
<reference evidence="6" key="2">
    <citation type="submission" date="2011-02" db="EMBL/GenBank/DDBJ databases">
        <authorList>
            <person name="MacLean D."/>
        </authorList>
    </citation>
    <scope>NUCLEOTIDE SEQUENCE</scope>
</reference>
<sequence>MELPESLKGACIVSNGALTPGYAYIDRLRVDSSRRTARYESDTSAGCCVRLKGHLFDTGLINKVLDLVELEHEDFHLLDCKIRPSNFDGATSSISSAILRLTAEKKEHLEAIKRKIHDLCSFVQEANALMTDVDESSHSQTSKQTDSKRSSKPKKAILCLGSGLVASPLVEYLSRDPFQHVKIVSGVLGEAEGMQNRFSRPNIHAFHLNILTNELELKQLIREADCVVSLLPASMHDRIASFCISSQVPMVTASYVSPGMKQLHLQAQKANIPILCELGLDLGVDHMSAVKVIDHVKALGGTVISFSSVCGGLPSPEAADNPIGYKFSWSPRGAENCCVRVKLFIFFQRWALEQIPNRDSLVYGDLYGIPHAETLFRGTLRYTGCCRILDQLQKFGLFDIDTSASQSVASWPQLVHHLREKHRVNLDKDAAAFLNWLGMHNEKTTFERGPSILDTFCSLLQKKLSYEPGERDMALMHHEFGIRYENGRMEKRTSTFVGYGSENGDTIMAKTVGNTAAIGVQLILDNVVRSCGVLTPTTREIYKPALLRLEAEGIVFKEKCLEYES</sequence>
<gene>
    <name evidence="6" type="primary">AlNc14C404G11400</name>
    <name evidence="6" type="ORF">ALNC14_128470</name>
</gene>
<dbReference type="HOGENOM" id="CLU_016207_3_1_1"/>
<dbReference type="Pfam" id="PF03435">
    <property type="entry name" value="Sacchrp_dh_NADP"/>
    <property type="match status" value="1"/>
</dbReference>
<dbReference type="InterPro" id="IPR007545">
    <property type="entry name" value="LOR/SDH_bifunc_enz_cons_dom"/>
</dbReference>
<feature type="domain" description="Saccharopine dehydrogenase-like C-terminal" evidence="5">
    <location>
        <begin position="345"/>
        <end position="554"/>
    </location>
</feature>
<dbReference type="Gene3D" id="3.30.70.2690">
    <property type="entry name" value="LOR/SDH bifunctional enzyme, conserved domain"/>
    <property type="match status" value="1"/>
</dbReference>
<evidence type="ECO:0000259" key="5">
    <source>
        <dbReference type="Pfam" id="PF16653"/>
    </source>
</evidence>
<dbReference type="PANTHER" id="PTHR11133">
    <property type="entry name" value="SACCHAROPINE DEHYDROGENASE"/>
    <property type="match status" value="1"/>
</dbReference>
<evidence type="ECO:0000259" key="3">
    <source>
        <dbReference type="Pfam" id="PF03435"/>
    </source>
</evidence>
<dbReference type="GO" id="GO:0005737">
    <property type="term" value="C:cytoplasm"/>
    <property type="evidence" value="ECO:0007669"/>
    <property type="project" value="TreeGrafter"/>
</dbReference>
<name>F0WYY9_9STRA</name>
<dbReference type="Pfam" id="PF16653">
    <property type="entry name" value="Sacchrp_dh_C"/>
    <property type="match status" value="2"/>
</dbReference>
<dbReference type="Gene3D" id="3.40.50.720">
    <property type="entry name" value="NAD(P)-binding Rossmann-like Domain"/>
    <property type="match status" value="2"/>
</dbReference>
<dbReference type="GO" id="GO:0004753">
    <property type="term" value="F:saccharopine dehydrogenase activity"/>
    <property type="evidence" value="ECO:0007669"/>
    <property type="project" value="TreeGrafter"/>
</dbReference>
<dbReference type="CDD" id="cd12144">
    <property type="entry name" value="SDH_N_domain"/>
    <property type="match status" value="1"/>
</dbReference>
<dbReference type="Pfam" id="PF04455">
    <property type="entry name" value="Saccharop_dh_N"/>
    <property type="match status" value="1"/>
</dbReference>
<proteinExistence type="predicted"/>
<dbReference type="InterPro" id="IPR005097">
    <property type="entry name" value="Sacchrp_dh_NADP-bd"/>
</dbReference>
<keyword evidence="2" id="KW-0520">NAD</keyword>
<organism evidence="6">
    <name type="scientific">Albugo laibachii Nc14</name>
    <dbReference type="NCBI Taxonomy" id="890382"/>
    <lineage>
        <taxon>Eukaryota</taxon>
        <taxon>Sar</taxon>
        <taxon>Stramenopiles</taxon>
        <taxon>Oomycota</taxon>
        <taxon>Peronosporomycetes</taxon>
        <taxon>Albuginales</taxon>
        <taxon>Albuginaceae</taxon>
        <taxon>Albugo</taxon>
    </lineage>
</organism>
<dbReference type="InterPro" id="IPR032095">
    <property type="entry name" value="Sacchrp_dh-like_C"/>
</dbReference>
<accession>F0WYY9</accession>
<protein>
    <submittedName>
        <fullName evidence="6">Alphaaminoadipic semialdehyde synthase putative</fullName>
    </submittedName>
</protein>
<feature type="domain" description="Saccharopine dehydrogenase-like C-terminal" evidence="5">
    <location>
        <begin position="279"/>
        <end position="334"/>
    </location>
</feature>
<feature type="domain" description="Saccharopine dehydrogenase NADP binding" evidence="3">
    <location>
        <begin position="157"/>
        <end position="273"/>
    </location>
</feature>
<feature type="domain" description="LOR/SDH bifunctional enzyme conserved" evidence="4">
    <location>
        <begin position="49"/>
        <end position="127"/>
    </location>
</feature>
<reference evidence="6" key="1">
    <citation type="journal article" date="2011" name="PLoS Biol.">
        <title>Gene gain and loss during evolution of obligate parasitism in the white rust pathogen of Arabidopsis thaliana.</title>
        <authorList>
            <person name="Kemen E."/>
            <person name="Gardiner A."/>
            <person name="Schultz-Larsen T."/>
            <person name="Kemen A.C."/>
            <person name="Balmuth A.L."/>
            <person name="Robert-Seilaniantz A."/>
            <person name="Bailey K."/>
            <person name="Holub E."/>
            <person name="Studholme D.J."/>
            <person name="Maclean D."/>
            <person name="Jones J.D."/>
        </authorList>
    </citation>
    <scope>NUCLEOTIDE SEQUENCE</scope>
</reference>
<dbReference type="InterPro" id="IPR043009">
    <property type="entry name" value="LOR/SDH_bifunc_enz_cons_dom_sf"/>
</dbReference>
<dbReference type="GO" id="GO:0019878">
    <property type="term" value="P:lysine biosynthetic process via aminoadipic acid"/>
    <property type="evidence" value="ECO:0007669"/>
    <property type="project" value="TreeGrafter"/>
</dbReference>
<dbReference type="EMBL" id="FR824447">
    <property type="protein sequence ID" value="CCA26703.1"/>
    <property type="molecule type" value="Genomic_DNA"/>
</dbReference>
<dbReference type="InterPro" id="IPR051168">
    <property type="entry name" value="AASS"/>
</dbReference>
<evidence type="ECO:0000259" key="4">
    <source>
        <dbReference type="Pfam" id="PF04455"/>
    </source>
</evidence>